<accession>A0A8J3PZ19</accession>
<name>A0A8J3PZ19_9ACTN</name>
<evidence type="ECO:0000313" key="1">
    <source>
        <dbReference type="EMBL" id="GIG83615.1"/>
    </source>
</evidence>
<comment type="caution">
    <text evidence="1">The sequence shown here is derived from an EMBL/GenBank/DDBJ whole genome shotgun (WGS) entry which is preliminary data.</text>
</comment>
<keyword evidence="2" id="KW-1185">Reference proteome</keyword>
<dbReference type="AlphaFoldDB" id="A0A8J3PZ19"/>
<sequence length="74" mass="8675">MAPKHPDKEIRKLLEEAEDQGWEVKPPPGRGYWKIMCPCADKHWSTVKISPSNPKYLNELRKKLKRETCWKGVS</sequence>
<reference evidence="1 2" key="1">
    <citation type="submission" date="2021-01" db="EMBL/GenBank/DDBJ databases">
        <title>Whole genome shotgun sequence of Planotetraspora kaengkrachanensis NBRC 104272.</title>
        <authorList>
            <person name="Komaki H."/>
            <person name="Tamura T."/>
        </authorList>
    </citation>
    <scope>NUCLEOTIDE SEQUENCE [LARGE SCALE GENOMIC DNA]</scope>
    <source>
        <strain evidence="1 2">NBRC 104272</strain>
    </source>
</reference>
<gene>
    <name evidence="1" type="ORF">Pka01_67420</name>
</gene>
<organism evidence="1 2">
    <name type="scientific">Planotetraspora kaengkrachanensis</name>
    <dbReference type="NCBI Taxonomy" id="575193"/>
    <lineage>
        <taxon>Bacteria</taxon>
        <taxon>Bacillati</taxon>
        <taxon>Actinomycetota</taxon>
        <taxon>Actinomycetes</taxon>
        <taxon>Streptosporangiales</taxon>
        <taxon>Streptosporangiaceae</taxon>
        <taxon>Planotetraspora</taxon>
    </lineage>
</organism>
<evidence type="ECO:0000313" key="2">
    <source>
        <dbReference type="Proteomes" id="UP000630097"/>
    </source>
</evidence>
<dbReference type="EMBL" id="BONV01000042">
    <property type="protein sequence ID" value="GIG83615.1"/>
    <property type="molecule type" value="Genomic_DNA"/>
</dbReference>
<protein>
    <submittedName>
        <fullName evidence="1">Uncharacterized protein</fullName>
    </submittedName>
</protein>
<proteinExistence type="predicted"/>
<dbReference type="Proteomes" id="UP000630097">
    <property type="component" value="Unassembled WGS sequence"/>
</dbReference>